<accession>A0ABY0FJZ9</accession>
<reference evidence="2 3" key="1">
    <citation type="journal article" date="2018" name="bioRxiv">
        <title>Evidence of independent acquisition and adaption of ultra-small bacteria to human hosts across the highly diverse yet reduced genomes of the phylum Saccharibacteria.</title>
        <authorList>
            <person name="McLean J.S."/>
            <person name="Bor B."/>
            <person name="To T.T."/>
            <person name="Liu Q."/>
            <person name="Kearns K.A."/>
            <person name="Solden L.M."/>
            <person name="Wrighton K.C."/>
            <person name="He X."/>
            <person name="Shi W."/>
        </authorList>
    </citation>
    <scope>NUCLEOTIDE SEQUENCE [LARGE SCALE GENOMIC DNA]</scope>
    <source>
        <strain evidence="2 3">TM7_CMJM_G6_1_HOT_870</strain>
    </source>
</reference>
<evidence type="ECO:0000313" key="3">
    <source>
        <dbReference type="Proteomes" id="UP001190925"/>
    </source>
</evidence>
<keyword evidence="1" id="KW-0812">Transmembrane</keyword>
<dbReference type="Pfam" id="PF07963">
    <property type="entry name" value="N_methyl"/>
    <property type="match status" value="1"/>
</dbReference>
<keyword evidence="1" id="KW-0472">Membrane</keyword>
<keyword evidence="3" id="KW-1185">Reference proteome</keyword>
<reference evidence="2 3" key="2">
    <citation type="journal article" date="2020" name="Cell Rep.">
        <title>Acquisition and Adaptation of Ultra-small Parasitic Reduced Genome Bacteria to Mammalian Hosts.</title>
        <authorList>
            <person name="McLean J.S."/>
            <person name="Bor B."/>
            <person name="Kerns K.A."/>
            <person name="Liu Q."/>
            <person name="To T.T."/>
            <person name="Solden L."/>
            <person name="Hendrickson E.L."/>
            <person name="Wrighton K."/>
            <person name="Shi W."/>
            <person name="He X."/>
        </authorList>
    </citation>
    <scope>NUCLEOTIDE SEQUENCE [LARGE SCALE GENOMIC DNA]</scope>
    <source>
        <strain evidence="2 3">TM7_CMJM_G6_1_HOT_870</strain>
    </source>
</reference>
<evidence type="ECO:0008006" key="4">
    <source>
        <dbReference type="Google" id="ProtNLM"/>
    </source>
</evidence>
<dbReference type="Proteomes" id="UP001190925">
    <property type="component" value="Unassembled WGS sequence"/>
</dbReference>
<comment type="caution">
    <text evidence="2">The sequence shown here is derived from an EMBL/GenBank/DDBJ whole genome shotgun (WGS) entry which is preliminary data.</text>
</comment>
<sequence>MNSNKFKNGDTLIEVLLAMSIFASLMVGALYLMNSGLSKAQTTLQITMARNLMDSQAEFLRYSNAAFIANYPREVVRGSAASRWQDYIGDTRPSASNLNDCSDKAHSFVINPVNGEKITRSLVDANTFPMIAYDLDPGVNNNDSNHIRNKNNFSQAQGIWVQAIQGDRGKFYDFHIRACWQPAGSVAKLTLGTIVRLYAPTR</sequence>
<dbReference type="InterPro" id="IPR012902">
    <property type="entry name" value="N_methyl_site"/>
</dbReference>
<dbReference type="EMBL" id="PRLK01000005">
    <property type="protein sequence ID" value="RYC72602.1"/>
    <property type="molecule type" value="Genomic_DNA"/>
</dbReference>
<dbReference type="RefSeq" id="WP_129718812.1">
    <property type="nucleotide sequence ID" value="NZ_PRLK01000005.1"/>
</dbReference>
<evidence type="ECO:0000256" key="1">
    <source>
        <dbReference type="SAM" id="Phobius"/>
    </source>
</evidence>
<gene>
    <name evidence="2" type="ORF">G6CMJM_00405</name>
</gene>
<proteinExistence type="predicted"/>
<evidence type="ECO:0000313" key="2">
    <source>
        <dbReference type="EMBL" id="RYC72602.1"/>
    </source>
</evidence>
<protein>
    <recommendedName>
        <fullName evidence="4">Type IV pilus modification protein PilV</fullName>
    </recommendedName>
</protein>
<keyword evidence="1" id="KW-1133">Transmembrane helix</keyword>
<name>A0ABY0FJZ9_9BACT</name>
<organism evidence="2 3">
    <name type="scientific">Candidatus Nanogingivalis gingivitcus</name>
    <dbReference type="NCBI Taxonomy" id="2171992"/>
    <lineage>
        <taxon>Bacteria</taxon>
        <taxon>Candidatus Saccharimonadota</taxon>
        <taxon>Candidatus Nanosyncoccalia</taxon>
        <taxon>Candidatus Nanogingivales</taxon>
        <taxon>Candidatus Nanogingivalaceae</taxon>
        <taxon>Candidatus Nanogingivalis</taxon>
    </lineage>
</organism>
<feature type="transmembrane region" description="Helical" evidence="1">
    <location>
        <begin position="12"/>
        <end position="33"/>
    </location>
</feature>